<dbReference type="CDD" id="cd17698">
    <property type="entry name" value="RUN_FYCO1"/>
    <property type="match status" value="1"/>
</dbReference>
<evidence type="ECO:0000256" key="6">
    <source>
        <dbReference type="ARBA" id="ARBA00022753"/>
    </source>
</evidence>
<dbReference type="GO" id="GO:0072383">
    <property type="term" value="P:plus-end-directed vesicle transport along microtubule"/>
    <property type="evidence" value="ECO:0007669"/>
    <property type="project" value="TreeGrafter"/>
</dbReference>
<feature type="coiled-coil region" evidence="15">
    <location>
        <begin position="243"/>
        <end position="298"/>
    </location>
</feature>
<evidence type="ECO:0000256" key="15">
    <source>
        <dbReference type="SAM" id="Coils"/>
    </source>
</evidence>
<dbReference type="PANTHER" id="PTHR46753">
    <property type="entry name" value="FYVE AND COILED-COIL DOMAIN-CONTAINING PROTEIN 1"/>
    <property type="match status" value="1"/>
</dbReference>
<keyword evidence="18" id="KW-1185">Reference proteome</keyword>
<dbReference type="Proteomes" id="UP000504632">
    <property type="component" value="Chromosome 5"/>
</dbReference>
<feature type="domain" description="FYVE zinc finger" evidence="17">
    <location>
        <begin position="1139"/>
        <end position="1206"/>
    </location>
</feature>
<dbReference type="FunFam" id="1.20.58.900:FF:000010">
    <property type="entry name" value="FYVE and coiled-coil domain containing 1"/>
    <property type="match status" value="1"/>
</dbReference>
<dbReference type="InterPro" id="IPR047337">
    <property type="entry name" value="FYVE_FYCO1"/>
</dbReference>
<dbReference type="InterPro" id="IPR013083">
    <property type="entry name" value="Znf_RING/FYVE/PHD"/>
</dbReference>
<dbReference type="GO" id="GO:0008270">
    <property type="term" value="F:zinc ion binding"/>
    <property type="evidence" value="ECO:0007669"/>
    <property type="project" value="UniProtKB-KW"/>
</dbReference>
<evidence type="ECO:0000256" key="10">
    <source>
        <dbReference type="ARBA" id="ARBA00023054"/>
    </source>
</evidence>
<dbReference type="Gene3D" id="2.60.120.680">
    <property type="entry name" value="GOLD domain"/>
    <property type="match status" value="1"/>
</dbReference>
<evidence type="ECO:0000256" key="8">
    <source>
        <dbReference type="ARBA" id="ARBA00022833"/>
    </source>
</evidence>
<reference evidence="19" key="1">
    <citation type="submission" date="2025-08" db="UniProtKB">
        <authorList>
            <consortium name="RefSeq"/>
        </authorList>
    </citation>
    <scope>IDENTIFICATION</scope>
</reference>
<dbReference type="RefSeq" id="XP_030630101.1">
    <property type="nucleotide sequence ID" value="XM_030774241.1"/>
</dbReference>
<evidence type="ECO:0000256" key="11">
    <source>
        <dbReference type="ARBA" id="ARBA00023228"/>
    </source>
</evidence>
<comment type="subcellular location">
    <subcellularLocation>
        <location evidence="3">Cytoplasmic vesicle</location>
        <location evidence="3">Autophagosome</location>
    </subcellularLocation>
    <subcellularLocation>
        <location evidence="1">Endosome</location>
    </subcellularLocation>
    <subcellularLocation>
        <location evidence="2">Lysosome</location>
    </subcellularLocation>
</comment>
<dbReference type="GeneID" id="115811852"/>
<dbReference type="Gene3D" id="3.30.40.10">
    <property type="entry name" value="Zinc/RING finger domain, C3HC4 (zinc finger)"/>
    <property type="match status" value="1"/>
</dbReference>
<feature type="coiled-coil region" evidence="15">
    <location>
        <begin position="623"/>
        <end position="654"/>
    </location>
</feature>
<evidence type="ECO:0000256" key="2">
    <source>
        <dbReference type="ARBA" id="ARBA00004371"/>
    </source>
</evidence>
<dbReference type="InterPro" id="IPR000306">
    <property type="entry name" value="Znf_FYVE"/>
</dbReference>
<keyword evidence="11" id="KW-0458">Lysosome</keyword>
<feature type="compositionally biased region" description="Polar residues" evidence="16">
    <location>
        <begin position="696"/>
        <end position="711"/>
    </location>
</feature>
<sequence>MATTTVGENQLQRIIRDLHDAVSELSKEHTENQEPITDDSTSLHKFSYKLEYLLQFDQKEKTTFLGTRKDYWDFFCDCLAKIKGANDGIRFVKSIPELKTSLGKGRAFIRYCLVHQRLADTLQQCLMNQRATSDWYYARSPFLKSHLNVEIVNHLYELNEVQFDLASRGYDLDTDWPAFARRTLGSSVSPAQQWRALSRCSSVNSLASSYSQQPPEFLPGPDLGSSLLGDRGELGELSNFNAADDLRIELDQSELRQQDLQKRVNLLTEEAAHLKRVVKDLEEQLLVSKRANQELLKEKSKDNQFSDTKKKLIGERANGQCAVRLQATTQELEALRLKEASERHLENRLSVAENKNMELLAKLDEALSEKGQQVATYCDTAWKIQDLLAKLKKAEEEKLEAQRESEERARQAEKLAQDLRTQEESLKENEAKLATFRVSTEEDRAAALQQVEELQSAVNRLQGALSLKERETENLCTQLQDIQNSVEMREHQLEELKIRVQEEREEHQQKSSNLKNALEGQLHSLQEKLNDRETELSLSTQKVKQLEHQNQRLAGESQSLMEQAKRLEDYKAQCTSLMEINAKLLQTVKRNEESSRELIQTQTAMEKELATLRASERHLKSRLDSAELSVEEREKKLLEENQRLEESLQTALLKNETMEAGVRKLEVENQDPRDKQVAEMDQQAASHEELEGSPASKENLQESQMNTNSQLEGQVLETVGKNLGWRKEFNKTQGAEVGETTSRLALAEAQLDLNMKEVSRLQEEVTGLRAQLLVSAEERMKIQALLEVTEASREDLRAQTDQLKCQVEDLNRRHVEELLRCQEREESLGKERDREAQARADLQGEMVSMREELCALKRQNEALALENSEAREALHRANTETAELGVHVCMLTGQNEEAKLRFEGLSARLQELEESAQKDAQNLNDSVEILRKENASLQEKLKQAEGLPTALQELQQQLDQAQEKSTGMQESSQKEMDALRAKLNNETTEYEGKIKGLDEEIISLKSQLEAELQKISSLETKLTELEEANNNYSQMIEEKNALVASSESLLHQKEEQLKQVKGDLAKAEEDLGIAQKACQDLSESLGRVTAEKQVCDMKMSAEIDDLYRTKRNLEERLVELIRDKDALWQKSDALEFEQKLRAEEQTDKELNYCLGCQSQFSWWLRRHNCRLCGRPFCYYCCSHTVSTQQGGIRERCCKDCYSQHSTGVERHLQEEQGSSSNSPYSPLSTPTRASMPSVTVALQSSRPDDAAFDIITEEEVNCVYDSDSLSYTTALSPDRAQQGGNELNSSSNAGDTTTEDSEEQIGSVQDAEICLLKSGEITQSIPLTVQDIAQFGAKSKELFIKSSCYSMIPVTVGNAGPSISWVFSSEPKSISFSVVYRENSDTPLEQAKVLIPLTRCNSHKQTIEGQLKVRNPGEYTLIFDNSFSRFISKKVQYRLSVDQPGI</sequence>
<evidence type="ECO:0000256" key="3">
    <source>
        <dbReference type="ARBA" id="ARBA00004419"/>
    </source>
</evidence>
<dbReference type="GO" id="GO:1901098">
    <property type="term" value="P:positive regulation of autophagosome maturation"/>
    <property type="evidence" value="ECO:0007669"/>
    <property type="project" value="TreeGrafter"/>
</dbReference>
<name>A0A6J2VFR5_CHACN</name>
<dbReference type="InterPro" id="IPR047336">
    <property type="entry name" value="RUN_FYCO1"/>
</dbReference>
<feature type="coiled-coil region" evidence="15">
    <location>
        <begin position="342"/>
        <end position="563"/>
    </location>
</feature>
<dbReference type="InterPro" id="IPR036598">
    <property type="entry name" value="GOLD_dom_sf"/>
</dbReference>
<evidence type="ECO:0000313" key="19">
    <source>
        <dbReference type="RefSeq" id="XP_030630101.1"/>
    </source>
</evidence>
<dbReference type="SUPFAM" id="SSF140741">
    <property type="entry name" value="RUN domain-like"/>
    <property type="match status" value="1"/>
</dbReference>
<dbReference type="Gene3D" id="1.20.58.900">
    <property type="match status" value="1"/>
</dbReference>
<dbReference type="Pfam" id="PF01363">
    <property type="entry name" value="FYVE"/>
    <property type="match status" value="1"/>
</dbReference>
<keyword evidence="7" id="KW-0863">Zinc-finger</keyword>
<keyword evidence="6" id="KW-0967">Endosome</keyword>
<dbReference type="Pfam" id="PF02759">
    <property type="entry name" value="RUN"/>
    <property type="match status" value="1"/>
</dbReference>
<feature type="compositionally biased region" description="Basic and acidic residues" evidence="16">
    <location>
        <begin position="665"/>
        <end position="678"/>
    </location>
</feature>
<proteinExistence type="predicted"/>
<dbReference type="InterPro" id="IPR004012">
    <property type="entry name" value="Run_dom"/>
</dbReference>
<dbReference type="CDD" id="cd15726">
    <property type="entry name" value="FYVE_FYCO1"/>
    <property type="match status" value="1"/>
</dbReference>
<dbReference type="InterPro" id="IPR011011">
    <property type="entry name" value="Znf_FYVE_PHD"/>
</dbReference>
<keyword evidence="12" id="KW-0968">Cytoplasmic vesicle</keyword>
<dbReference type="GO" id="GO:0005764">
    <property type="term" value="C:lysosome"/>
    <property type="evidence" value="ECO:0007669"/>
    <property type="project" value="UniProtKB-SubCell"/>
</dbReference>
<dbReference type="GO" id="GO:0005776">
    <property type="term" value="C:autophagosome"/>
    <property type="evidence" value="ECO:0007669"/>
    <property type="project" value="UniProtKB-SubCell"/>
</dbReference>
<evidence type="ECO:0000256" key="9">
    <source>
        <dbReference type="ARBA" id="ARBA00022990"/>
    </source>
</evidence>
<feature type="coiled-coil region" evidence="15">
    <location>
        <begin position="744"/>
        <end position="813"/>
    </location>
</feature>
<evidence type="ECO:0000256" key="13">
    <source>
        <dbReference type="ARBA" id="ARBA00055152"/>
    </source>
</evidence>
<dbReference type="CTD" id="100329883"/>
<dbReference type="SMART" id="SM00064">
    <property type="entry name" value="FYVE"/>
    <property type="match status" value="1"/>
</dbReference>
<keyword evidence="10 15" id="KW-0175">Coiled coil</keyword>
<feature type="region of interest" description="Disordered" evidence="16">
    <location>
        <begin position="665"/>
        <end position="711"/>
    </location>
</feature>
<feature type="compositionally biased region" description="Polar residues" evidence="16">
    <location>
        <begin position="1282"/>
        <end position="1296"/>
    </location>
</feature>
<dbReference type="SUPFAM" id="SSF57903">
    <property type="entry name" value="FYVE/PHD zinc finger"/>
    <property type="match status" value="1"/>
</dbReference>
<evidence type="ECO:0000256" key="1">
    <source>
        <dbReference type="ARBA" id="ARBA00004177"/>
    </source>
</evidence>
<comment type="function">
    <text evidence="13">May mediate microtubule plus end-directed vesicle transport.</text>
</comment>
<feature type="compositionally biased region" description="Low complexity" evidence="16">
    <location>
        <begin position="1218"/>
        <end position="1230"/>
    </location>
</feature>
<feature type="coiled-coil region" evidence="15">
    <location>
        <begin position="860"/>
        <end position="1123"/>
    </location>
</feature>
<evidence type="ECO:0000256" key="5">
    <source>
        <dbReference type="ARBA" id="ARBA00022723"/>
    </source>
</evidence>
<dbReference type="InParanoid" id="A0A6J2VFR5"/>
<dbReference type="GO" id="GO:0005770">
    <property type="term" value="C:late endosome"/>
    <property type="evidence" value="ECO:0007669"/>
    <property type="project" value="TreeGrafter"/>
</dbReference>
<organism evidence="18 19">
    <name type="scientific">Chanos chanos</name>
    <name type="common">Milkfish</name>
    <name type="synonym">Mugil chanos</name>
    <dbReference type="NCBI Taxonomy" id="29144"/>
    <lineage>
        <taxon>Eukaryota</taxon>
        <taxon>Metazoa</taxon>
        <taxon>Chordata</taxon>
        <taxon>Craniata</taxon>
        <taxon>Vertebrata</taxon>
        <taxon>Euteleostomi</taxon>
        <taxon>Actinopterygii</taxon>
        <taxon>Neopterygii</taxon>
        <taxon>Teleostei</taxon>
        <taxon>Ostariophysi</taxon>
        <taxon>Gonorynchiformes</taxon>
        <taxon>Chanidae</taxon>
        <taxon>Chanos</taxon>
    </lineage>
</organism>
<dbReference type="InterPro" id="IPR037213">
    <property type="entry name" value="Run_dom_sf"/>
</dbReference>
<evidence type="ECO:0000313" key="18">
    <source>
        <dbReference type="Proteomes" id="UP000504632"/>
    </source>
</evidence>
<dbReference type="FunFam" id="3.30.40.10:FF:000341">
    <property type="entry name" value="FYVE and coiled-coil domain containing 1"/>
    <property type="match status" value="1"/>
</dbReference>
<keyword evidence="9" id="KW-0007">Acetylation</keyword>
<keyword evidence="8" id="KW-0862">Zinc</keyword>
<dbReference type="SUPFAM" id="SSF101576">
    <property type="entry name" value="Supernatant protein factor (SPF), C-terminal domain"/>
    <property type="match status" value="1"/>
</dbReference>
<protein>
    <recommendedName>
        <fullName evidence="14">FYVE and coiled-coil domain-containing protein 1</fullName>
    </recommendedName>
</protein>
<feature type="region of interest" description="Disordered" evidence="16">
    <location>
        <begin position="1275"/>
        <end position="1305"/>
    </location>
</feature>
<evidence type="ECO:0000259" key="17">
    <source>
        <dbReference type="SMART" id="SM00064"/>
    </source>
</evidence>
<dbReference type="PANTHER" id="PTHR46753:SF2">
    <property type="entry name" value="FYVE AND COILED-COIL DOMAIN-CONTAINING PROTEIN 1"/>
    <property type="match status" value="1"/>
</dbReference>
<accession>A0A6J2VFR5</accession>
<evidence type="ECO:0000256" key="12">
    <source>
        <dbReference type="ARBA" id="ARBA00023329"/>
    </source>
</evidence>
<keyword evidence="4" id="KW-0597">Phosphoprotein</keyword>
<gene>
    <name evidence="19" type="primary">fyco1b</name>
</gene>
<dbReference type="FunFam" id="2.60.120.680:FF:000004">
    <property type="entry name" value="FYVE and coiled-coil domain containing 1"/>
    <property type="match status" value="1"/>
</dbReference>
<evidence type="ECO:0000256" key="14">
    <source>
        <dbReference type="ARBA" id="ARBA00073225"/>
    </source>
</evidence>
<feature type="region of interest" description="Disordered" evidence="16">
    <location>
        <begin position="1211"/>
        <end position="1237"/>
    </location>
</feature>
<evidence type="ECO:0000256" key="4">
    <source>
        <dbReference type="ARBA" id="ARBA00022553"/>
    </source>
</evidence>
<evidence type="ECO:0000256" key="7">
    <source>
        <dbReference type="ARBA" id="ARBA00022771"/>
    </source>
</evidence>
<dbReference type="OrthoDB" id="660555at2759"/>
<keyword evidence="5" id="KW-0479">Metal-binding</keyword>
<evidence type="ECO:0000256" key="16">
    <source>
        <dbReference type="SAM" id="MobiDB-lite"/>
    </source>
</evidence>